<feature type="region of interest" description="Disordered" evidence="1">
    <location>
        <begin position="86"/>
        <end position="109"/>
    </location>
</feature>
<protein>
    <submittedName>
        <fullName evidence="2">Uncharacterized protein</fullName>
    </submittedName>
</protein>
<accession>A0A367L3Z4</accession>
<dbReference type="EMBL" id="LKCN02000016">
    <property type="protein sequence ID" value="RCI09128.1"/>
    <property type="molecule type" value="Genomic_DNA"/>
</dbReference>
<dbReference type="Proteomes" id="UP000253664">
    <property type="component" value="Unassembled WGS sequence"/>
</dbReference>
<reference evidence="2 3" key="1">
    <citation type="journal article" date="2015" name="BMC Genomics">
        <title>Insights from the genome of Ophiocordyceps polyrhachis-furcata to pathogenicity and host specificity in insect fungi.</title>
        <authorList>
            <person name="Wichadakul D."/>
            <person name="Kobmoo N."/>
            <person name="Ingsriswang S."/>
            <person name="Tangphatsornruang S."/>
            <person name="Chantasingh D."/>
            <person name="Luangsa-ard J.J."/>
            <person name="Eurwilaichitr L."/>
        </authorList>
    </citation>
    <scope>NUCLEOTIDE SEQUENCE [LARGE SCALE GENOMIC DNA]</scope>
    <source>
        <strain evidence="2 3">BCC 54312</strain>
    </source>
</reference>
<name>A0A367L3Z4_9HYPO</name>
<organism evidence="2 3">
    <name type="scientific">Ophiocordyceps polyrhachis-furcata BCC 54312</name>
    <dbReference type="NCBI Taxonomy" id="1330021"/>
    <lineage>
        <taxon>Eukaryota</taxon>
        <taxon>Fungi</taxon>
        <taxon>Dikarya</taxon>
        <taxon>Ascomycota</taxon>
        <taxon>Pezizomycotina</taxon>
        <taxon>Sordariomycetes</taxon>
        <taxon>Hypocreomycetidae</taxon>
        <taxon>Hypocreales</taxon>
        <taxon>Ophiocordycipitaceae</taxon>
        <taxon>Ophiocordyceps</taxon>
    </lineage>
</organism>
<evidence type="ECO:0000313" key="2">
    <source>
        <dbReference type="EMBL" id="RCI09128.1"/>
    </source>
</evidence>
<gene>
    <name evidence="2" type="ORF">L249_1580</name>
</gene>
<evidence type="ECO:0000256" key="1">
    <source>
        <dbReference type="SAM" id="MobiDB-lite"/>
    </source>
</evidence>
<dbReference type="AlphaFoldDB" id="A0A367L3Z4"/>
<evidence type="ECO:0000313" key="3">
    <source>
        <dbReference type="Proteomes" id="UP000253664"/>
    </source>
</evidence>
<comment type="caution">
    <text evidence="2">The sequence shown here is derived from an EMBL/GenBank/DDBJ whole genome shotgun (WGS) entry which is preliminary data.</text>
</comment>
<keyword evidence="3" id="KW-1185">Reference proteome</keyword>
<sequence length="109" mass="12193">MSHLPWLNSLPDLHPLLRPADYTDIYGFVPCYETARLTASCSEAMRPLPMTRAICHLCLVNGPLGIYLPCIYVRIRNEAFRPPPFPSIRSKKNGEHASHGVGPRVEPIA</sequence>
<proteinExistence type="predicted"/>